<dbReference type="Proteomes" id="UP001497516">
    <property type="component" value="Chromosome 1"/>
</dbReference>
<organism evidence="7 8">
    <name type="scientific">Linum trigynum</name>
    <dbReference type="NCBI Taxonomy" id="586398"/>
    <lineage>
        <taxon>Eukaryota</taxon>
        <taxon>Viridiplantae</taxon>
        <taxon>Streptophyta</taxon>
        <taxon>Embryophyta</taxon>
        <taxon>Tracheophyta</taxon>
        <taxon>Spermatophyta</taxon>
        <taxon>Magnoliopsida</taxon>
        <taxon>eudicotyledons</taxon>
        <taxon>Gunneridae</taxon>
        <taxon>Pentapetalae</taxon>
        <taxon>rosids</taxon>
        <taxon>fabids</taxon>
        <taxon>Malpighiales</taxon>
        <taxon>Linaceae</taxon>
        <taxon>Linum</taxon>
    </lineage>
</organism>
<dbReference type="InterPro" id="IPR003377">
    <property type="entry name" value="Cornichon"/>
</dbReference>
<reference evidence="7 8" key="1">
    <citation type="submission" date="2024-04" db="EMBL/GenBank/DDBJ databases">
        <authorList>
            <person name="Fracassetti M."/>
        </authorList>
    </citation>
    <scope>NUCLEOTIDE SEQUENCE [LARGE SCALE GENOMIC DNA]</scope>
</reference>
<evidence type="ECO:0008006" key="9">
    <source>
        <dbReference type="Google" id="ProtNLM"/>
    </source>
</evidence>
<dbReference type="GO" id="GO:0016020">
    <property type="term" value="C:membrane"/>
    <property type="evidence" value="ECO:0007669"/>
    <property type="project" value="UniProtKB-SubCell"/>
</dbReference>
<comment type="subcellular location">
    <subcellularLocation>
        <location evidence="1">Membrane</location>
        <topology evidence="1">Multi-pass membrane protein</topology>
    </subcellularLocation>
</comment>
<name>A0AAV2CLW8_9ROSI</name>
<feature type="transmembrane region" description="Helical" evidence="6">
    <location>
        <begin position="113"/>
        <end position="132"/>
    </location>
</feature>
<dbReference type="PANTHER" id="PTHR12290">
    <property type="entry name" value="CORNICHON-RELATED"/>
    <property type="match status" value="1"/>
</dbReference>
<evidence type="ECO:0000256" key="4">
    <source>
        <dbReference type="ARBA" id="ARBA00022989"/>
    </source>
</evidence>
<dbReference type="SMART" id="SM01398">
    <property type="entry name" value="Cornichon"/>
    <property type="match status" value="1"/>
</dbReference>
<keyword evidence="4 6" id="KW-1133">Transmembrane helix</keyword>
<sequence>MWSLYGWLFNFIFLIAVISIIGYELMCLTDLEFDYINPYDSARRINMVVLPEYITQAVLCLSFLLTGHWVLCLISVPYLYFNLTLYLQRKHLVDVTEIYNQLSREKSQRLFKLGYLVILLVLSLFWLLWTIAGEEFD</sequence>
<evidence type="ECO:0000256" key="5">
    <source>
        <dbReference type="ARBA" id="ARBA00023136"/>
    </source>
</evidence>
<accession>A0AAV2CLW8</accession>
<evidence type="ECO:0000256" key="1">
    <source>
        <dbReference type="ARBA" id="ARBA00004141"/>
    </source>
</evidence>
<keyword evidence="3 6" id="KW-0812">Transmembrane</keyword>
<feature type="transmembrane region" description="Helical" evidence="6">
    <location>
        <begin position="7"/>
        <end position="26"/>
    </location>
</feature>
<dbReference type="Pfam" id="PF03311">
    <property type="entry name" value="Cornichon"/>
    <property type="match status" value="1"/>
</dbReference>
<evidence type="ECO:0000313" key="7">
    <source>
        <dbReference type="EMBL" id="CAL1356927.1"/>
    </source>
</evidence>
<gene>
    <name evidence="7" type="ORF">LTRI10_LOCUS4592</name>
</gene>
<proteinExistence type="inferred from homology"/>
<feature type="transmembrane region" description="Helical" evidence="6">
    <location>
        <begin position="53"/>
        <end position="81"/>
    </location>
</feature>
<comment type="similarity">
    <text evidence="2">Belongs to the cornichon family.</text>
</comment>
<keyword evidence="8" id="KW-1185">Reference proteome</keyword>
<protein>
    <recommendedName>
        <fullName evidence="9">Cornichon</fullName>
    </recommendedName>
</protein>
<dbReference type="AlphaFoldDB" id="A0AAV2CLW8"/>
<evidence type="ECO:0000256" key="3">
    <source>
        <dbReference type="ARBA" id="ARBA00022692"/>
    </source>
</evidence>
<dbReference type="GO" id="GO:0016192">
    <property type="term" value="P:vesicle-mediated transport"/>
    <property type="evidence" value="ECO:0007669"/>
    <property type="project" value="InterPro"/>
</dbReference>
<evidence type="ECO:0000256" key="2">
    <source>
        <dbReference type="ARBA" id="ARBA00010095"/>
    </source>
</evidence>
<evidence type="ECO:0000313" key="8">
    <source>
        <dbReference type="Proteomes" id="UP001497516"/>
    </source>
</evidence>
<evidence type="ECO:0000256" key="6">
    <source>
        <dbReference type="SAM" id="Phobius"/>
    </source>
</evidence>
<keyword evidence="5 6" id="KW-0472">Membrane</keyword>
<dbReference type="EMBL" id="OZ034813">
    <property type="protein sequence ID" value="CAL1356927.1"/>
    <property type="molecule type" value="Genomic_DNA"/>
</dbReference>